<keyword evidence="1" id="KW-0812">Transmembrane</keyword>
<dbReference type="InterPro" id="IPR050879">
    <property type="entry name" value="Acyltransferase_3"/>
</dbReference>
<dbReference type="OrthoDB" id="3404679at2"/>
<feature type="transmembrane region" description="Helical" evidence="1">
    <location>
        <begin position="348"/>
        <end position="365"/>
    </location>
</feature>
<feature type="transmembrane region" description="Helical" evidence="1">
    <location>
        <begin position="192"/>
        <end position="215"/>
    </location>
</feature>
<dbReference type="InterPro" id="IPR002656">
    <property type="entry name" value="Acyl_transf_3_dom"/>
</dbReference>
<evidence type="ECO:0000313" key="3">
    <source>
        <dbReference type="EMBL" id="KJL42698.1"/>
    </source>
</evidence>
<keyword evidence="1" id="KW-0472">Membrane</keyword>
<sequence>MSATPESKESLLAQGARHAVRPEIQALRAVAVTLVLLFHLWESRVPSGYIGVDVFFVISGFLITAQLLKEVERTGSIRLLEFWARRIRRLLPAAFVVIVVTIVGVMLLLPSSSWAPSLIESAASALYVENWASIARHLGFLPWVDYALPVEHFWTLSVEEQFYLAWPLLMLAALAIVGLLPSSGGITRARRLRAIGVMLVVAFAVSFIYSLWLTGQHPLHAARSTPSVAWEFAAGGLLALVPRLPHMRLGSRTAAAMHYVCSWTGLALILVAAVQPHTDAHPAPAALAPVIGAMLVIWGETRTSWLSPTKYGALAPVQFLGDVSYGVYLWHQPIYVLVLLATGENARSVGALAIVAVSILLGWLSKRYVEDPFRTSEFWKPLGRTYAFAAGGMLVIVALCAVGLTVGSS</sequence>
<dbReference type="STRING" id="92835.RS81_01039"/>
<feature type="domain" description="Acyltransferase 3" evidence="2">
    <location>
        <begin position="23"/>
        <end position="364"/>
    </location>
</feature>
<evidence type="ECO:0000313" key="4">
    <source>
        <dbReference type="Proteomes" id="UP000033956"/>
    </source>
</evidence>
<reference evidence="3 4" key="1">
    <citation type="submission" date="2015-02" db="EMBL/GenBank/DDBJ databases">
        <title>Draft genome sequences of ten Microbacterium spp. with emphasis on heavy metal contaminated environments.</title>
        <authorList>
            <person name="Corretto E."/>
        </authorList>
    </citation>
    <scope>NUCLEOTIDE SEQUENCE [LARGE SCALE GENOMIC DNA]</scope>
    <source>
        <strain evidence="3 4">DSM 12510</strain>
    </source>
</reference>
<dbReference type="GO" id="GO:0016747">
    <property type="term" value="F:acyltransferase activity, transferring groups other than amino-acyl groups"/>
    <property type="evidence" value="ECO:0007669"/>
    <property type="project" value="InterPro"/>
</dbReference>
<keyword evidence="3" id="KW-0808">Transferase</keyword>
<feature type="transmembrane region" description="Helical" evidence="1">
    <location>
        <begin position="280"/>
        <end position="299"/>
    </location>
</feature>
<dbReference type="PANTHER" id="PTHR23028:SF53">
    <property type="entry name" value="ACYL_TRANSF_3 DOMAIN-CONTAINING PROTEIN"/>
    <property type="match status" value="1"/>
</dbReference>
<keyword evidence="4" id="KW-1185">Reference proteome</keyword>
<feature type="transmembrane region" description="Helical" evidence="1">
    <location>
        <begin position="89"/>
        <end position="109"/>
    </location>
</feature>
<evidence type="ECO:0000259" key="2">
    <source>
        <dbReference type="Pfam" id="PF01757"/>
    </source>
</evidence>
<keyword evidence="3" id="KW-0012">Acyltransferase</keyword>
<dbReference type="EMBL" id="JYIZ01000040">
    <property type="protein sequence ID" value="KJL42698.1"/>
    <property type="molecule type" value="Genomic_DNA"/>
</dbReference>
<keyword evidence="1" id="KW-1133">Transmembrane helix</keyword>
<organism evidence="3 4">
    <name type="scientific">Microbacterium terrae</name>
    <dbReference type="NCBI Taxonomy" id="69369"/>
    <lineage>
        <taxon>Bacteria</taxon>
        <taxon>Bacillati</taxon>
        <taxon>Actinomycetota</taxon>
        <taxon>Actinomycetes</taxon>
        <taxon>Micrococcales</taxon>
        <taxon>Microbacteriaceae</taxon>
        <taxon>Microbacterium</taxon>
    </lineage>
</organism>
<name>A0A0M2HEQ2_9MICO</name>
<feature type="transmembrane region" description="Helical" evidence="1">
    <location>
        <begin position="386"/>
        <end position="406"/>
    </location>
</feature>
<feature type="transmembrane region" description="Helical" evidence="1">
    <location>
        <begin position="256"/>
        <end position="274"/>
    </location>
</feature>
<dbReference type="GO" id="GO:0016020">
    <property type="term" value="C:membrane"/>
    <property type="evidence" value="ECO:0007669"/>
    <property type="project" value="TreeGrafter"/>
</dbReference>
<dbReference type="PANTHER" id="PTHR23028">
    <property type="entry name" value="ACETYLTRANSFERASE"/>
    <property type="match status" value="1"/>
</dbReference>
<protein>
    <submittedName>
        <fullName evidence="3">O-acetyltransferase OatA</fullName>
        <ecNumber evidence="3">2.3.1.-</ecNumber>
    </submittedName>
</protein>
<dbReference type="AlphaFoldDB" id="A0A0M2HEQ2"/>
<dbReference type="Pfam" id="PF01757">
    <property type="entry name" value="Acyl_transf_3"/>
    <property type="match status" value="1"/>
</dbReference>
<gene>
    <name evidence="3" type="primary">oatA_1</name>
    <name evidence="3" type="ORF">RS81_01039</name>
</gene>
<proteinExistence type="predicted"/>
<dbReference type="GO" id="GO:0009103">
    <property type="term" value="P:lipopolysaccharide biosynthetic process"/>
    <property type="evidence" value="ECO:0007669"/>
    <property type="project" value="TreeGrafter"/>
</dbReference>
<dbReference type="EC" id="2.3.1.-" evidence="3"/>
<dbReference type="Proteomes" id="UP000033956">
    <property type="component" value="Unassembled WGS sequence"/>
</dbReference>
<dbReference type="RefSeq" id="WP_052682442.1">
    <property type="nucleotide sequence ID" value="NZ_BAAAUP010000003.1"/>
</dbReference>
<evidence type="ECO:0000256" key="1">
    <source>
        <dbReference type="SAM" id="Phobius"/>
    </source>
</evidence>
<accession>A0A0M2HEQ2</accession>
<dbReference type="PATRIC" id="fig|92835.4.peg.1062"/>
<feature type="transmembrane region" description="Helical" evidence="1">
    <location>
        <begin position="47"/>
        <end position="68"/>
    </location>
</feature>
<comment type="caution">
    <text evidence="3">The sequence shown here is derived from an EMBL/GenBank/DDBJ whole genome shotgun (WGS) entry which is preliminary data.</text>
</comment>
<feature type="transmembrane region" description="Helical" evidence="1">
    <location>
        <begin position="162"/>
        <end position="180"/>
    </location>
</feature>